<dbReference type="InterPro" id="IPR051324">
    <property type="entry name" value="Stress/Tellurium_Resist"/>
</dbReference>
<dbReference type="SUPFAM" id="SSF57850">
    <property type="entry name" value="RING/U-box"/>
    <property type="match status" value="1"/>
</dbReference>
<dbReference type="Proteomes" id="UP001210925">
    <property type="component" value="Unassembled WGS sequence"/>
</dbReference>
<dbReference type="PROSITE" id="PS50089">
    <property type="entry name" value="ZF_RING_2"/>
    <property type="match status" value="1"/>
</dbReference>
<dbReference type="EMBL" id="JADGKB010000019">
    <property type="protein sequence ID" value="KAJ3259291.1"/>
    <property type="molecule type" value="Genomic_DNA"/>
</dbReference>
<evidence type="ECO:0000313" key="4">
    <source>
        <dbReference type="Proteomes" id="UP001210925"/>
    </source>
</evidence>
<gene>
    <name evidence="3" type="ORF">HK103_002489</name>
</gene>
<protein>
    <recommendedName>
        <fullName evidence="2">RING-type domain-containing protein</fullName>
    </recommendedName>
</protein>
<sequence length="842" mass="94858">MVIQLTPIQKFYLKNRQILIPSEKVPINETVLAKAVDLCLSVAGVSPKILAQYPELVGGLKEYLTVKHSHVANIENTYMTSFVHALNSQDDLVAYMEKLSVSDKEESYKLYLRLMEMVSSIQECAVCMCNDATIVFQCGHTTCSSCSVKIGKCPFCREHIQNRLNNKEETSKVVAKVQLPKFKLVKDPDVFFASRIKGLLMKTNTLDDISKLEISLLATQNPMAVLEFFDGRDSYIKSEETYCYVLASIFNTQVLEPSTARAKDLKLPSNKRGAWSSIENDFADIIQGRINSPNRLIRFISSINGGMPTTDAKPELKKISRPMIKWIAGCLNRMDYSKAQIEIQTRVGFWVWLFKKIHIGSQLFKKYAQTQKLASMARGSIKFEEKLPMATFHELYNKTDMGLFDFLNGRPGLLFRYFRAIFIQYSEVSTGNWKKLLQPIIKQFSGSQLIESIYHLEKAPSLAGAKPFYKVKDGSFFEKNEITPAFSNLRRLETIIDMLKAELQSRKIGKELWVDTCVDWEAQHLKRGRQGDVPEWVSTVNATGDQVPLDRNSDILLFIHWMQAGEDIDLDLSALFYDDNDKYLGTCDFTTLQNMGLSHSGDLRYAPAPNGSSEYITFKLNNVDDVVSKIVIQVYSYSKVNFDKLPRCLVGLGVLDSGAKGLGPNGCHVISACCLNGSSTSNVCGYVDTRANTLTFINSNMKGVQDVTASSSSDKVSLFLQNFQRWTETRIPPSFDFIIKQMFQLVPVVRLIKEDSQSVFRIRRGESQSDLRARVLAGEDFDELVAIESVEAQDMQVEANPVIYFGSKDIHLPLGSTIISNSDPKLDSDDCVWTSDPYACIL</sequence>
<accession>A0AAD5UIT3</accession>
<dbReference type="CDD" id="cd06974">
    <property type="entry name" value="TerD_like"/>
    <property type="match status" value="1"/>
</dbReference>
<dbReference type="CDD" id="cd16520">
    <property type="entry name" value="RING-HC_MIBs-like"/>
    <property type="match status" value="1"/>
</dbReference>
<evidence type="ECO:0000259" key="2">
    <source>
        <dbReference type="PROSITE" id="PS50089"/>
    </source>
</evidence>
<dbReference type="Gene3D" id="3.30.40.10">
    <property type="entry name" value="Zinc/RING finger domain, C3HC4 (zinc finger)"/>
    <property type="match status" value="1"/>
</dbReference>
<comment type="caution">
    <text evidence="3">The sequence shown here is derived from an EMBL/GenBank/DDBJ whole genome shotgun (WGS) entry which is preliminary data.</text>
</comment>
<dbReference type="SMART" id="SM00184">
    <property type="entry name" value="RING"/>
    <property type="match status" value="1"/>
</dbReference>
<keyword evidence="1" id="KW-0479">Metal-binding</keyword>
<reference evidence="3" key="1">
    <citation type="submission" date="2020-05" db="EMBL/GenBank/DDBJ databases">
        <title>Phylogenomic resolution of chytrid fungi.</title>
        <authorList>
            <person name="Stajich J.E."/>
            <person name="Amses K."/>
            <person name="Simmons R."/>
            <person name="Seto K."/>
            <person name="Myers J."/>
            <person name="Bonds A."/>
            <person name="Quandt C.A."/>
            <person name="Barry K."/>
            <person name="Liu P."/>
            <person name="Grigoriev I."/>
            <person name="Longcore J.E."/>
            <person name="James T.Y."/>
        </authorList>
    </citation>
    <scope>NUCLEOTIDE SEQUENCE</scope>
    <source>
        <strain evidence="3">PLAUS21</strain>
    </source>
</reference>
<dbReference type="Gene3D" id="2.60.60.30">
    <property type="entry name" value="sav2460 like domains"/>
    <property type="match status" value="1"/>
</dbReference>
<dbReference type="InterPro" id="IPR003325">
    <property type="entry name" value="TerD"/>
</dbReference>
<keyword evidence="4" id="KW-1185">Reference proteome</keyword>
<dbReference type="InterPro" id="IPR013083">
    <property type="entry name" value="Znf_RING/FYVE/PHD"/>
</dbReference>
<keyword evidence="1" id="KW-0863">Zinc-finger</keyword>
<dbReference type="Pfam" id="PF13920">
    <property type="entry name" value="zf-C3HC4_3"/>
    <property type="match status" value="1"/>
</dbReference>
<dbReference type="InterPro" id="IPR001841">
    <property type="entry name" value="Znf_RING"/>
</dbReference>
<dbReference type="GO" id="GO:0008270">
    <property type="term" value="F:zinc ion binding"/>
    <property type="evidence" value="ECO:0007669"/>
    <property type="project" value="UniProtKB-KW"/>
</dbReference>
<dbReference type="AlphaFoldDB" id="A0AAD5UIT3"/>
<dbReference type="PANTHER" id="PTHR32097">
    <property type="entry name" value="CAMP-BINDING PROTEIN 1-RELATED"/>
    <property type="match status" value="1"/>
</dbReference>
<feature type="domain" description="RING-type" evidence="2">
    <location>
        <begin position="124"/>
        <end position="157"/>
    </location>
</feature>
<proteinExistence type="predicted"/>
<keyword evidence="1" id="KW-0862">Zinc</keyword>
<evidence type="ECO:0000313" key="3">
    <source>
        <dbReference type="EMBL" id="KAJ3259291.1"/>
    </source>
</evidence>
<evidence type="ECO:0000256" key="1">
    <source>
        <dbReference type="PROSITE-ProRule" id="PRU00175"/>
    </source>
</evidence>
<dbReference type="PANTHER" id="PTHR32097:SF18">
    <property type="entry name" value="RING-TYPE DOMAIN-CONTAINING PROTEIN"/>
    <property type="match status" value="1"/>
</dbReference>
<name>A0AAD5UIT3_9FUNG</name>
<organism evidence="3 4">
    <name type="scientific">Boothiomyces macroporosus</name>
    <dbReference type="NCBI Taxonomy" id="261099"/>
    <lineage>
        <taxon>Eukaryota</taxon>
        <taxon>Fungi</taxon>
        <taxon>Fungi incertae sedis</taxon>
        <taxon>Chytridiomycota</taxon>
        <taxon>Chytridiomycota incertae sedis</taxon>
        <taxon>Chytridiomycetes</taxon>
        <taxon>Rhizophydiales</taxon>
        <taxon>Terramycetaceae</taxon>
        <taxon>Boothiomyces</taxon>
    </lineage>
</organism>